<evidence type="ECO:0000313" key="1">
    <source>
        <dbReference type="EMBL" id="KAK2155940.1"/>
    </source>
</evidence>
<comment type="caution">
    <text evidence="1">The sequence shown here is derived from an EMBL/GenBank/DDBJ whole genome shotgun (WGS) entry which is preliminary data.</text>
</comment>
<dbReference type="GO" id="GO:0005634">
    <property type="term" value="C:nucleus"/>
    <property type="evidence" value="ECO:0007669"/>
    <property type="project" value="TreeGrafter"/>
</dbReference>
<dbReference type="PANTHER" id="PTHR12775">
    <property type="entry name" value="PROTEIN C20ORF43 HOMOLOG"/>
    <property type="match status" value="1"/>
</dbReference>
<sequence>MGCDGGTIPTRDELVKLKKKPEQDVKTLELTINPAYKATDGEKGGVYIDTNMAPYICPVSGLEMNGKYR</sequence>
<dbReference type="AlphaFoldDB" id="A0AAD9JPW4"/>
<dbReference type="GO" id="GO:0006274">
    <property type="term" value="P:DNA replication termination"/>
    <property type="evidence" value="ECO:0007669"/>
    <property type="project" value="TreeGrafter"/>
</dbReference>
<dbReference type="Pfam" id="PF04641">
    <property type="entry name" value="Rtf2"/>
    <property type="match status" value="1"/>
</dbReference>
<accession>A0AAD9JPW4</accession>
<keyword evidence="2" id="KW-1185">Reference proteome</keyword>
<evidence type="ECO:0000313" key="2">
    <source>
        <dbReference type="Proteomes" id="UP001208570"/>
    </source>
</evidence>
<protein>
    <submittedName>
        <fullName evidence="1">Uncharacterized protein</fullName>
    </submittedName>
</protein>
<reference evidence="1" key="1">
    <citation type="journal article" date="2023" name="Mol. Biol. Evol.">
        <title>Third-Generation Sequencing Reveals the Adaptive Role of the Epigenome in Three Deep-Sea Polychaetes.</title>
        <authorList>
            <person name="Perez M."/>
            <person name="Aroh O."/>
            <person name="Sun Y."/>
            <person name="Lan Y."/>
            <person name="Juniper S.K."/>
            <person name="Young C.R."/>
            <person name="Angers B."/>
            <person name="Qian P.Y."/>
        </authorList>
    </citation>
    <scope>NUCLEOTIDE SEQUENCE</scope>
    <source>
        <strain evidence="1">P08H-3</strain>
    </source>
</reference>
<dbReference type="InterPro" id="IPR006735">
    <property type="entry name" value="Rtf2"/>
</dbReference>
<proteinExistence type="predicted"/>
<gene>
    <name evidence="1" type="ORF">LSH36_226g02002</name>
</gene>
<name>A0AAD9JPW4_9ANNE</name>
<dbReference type="EMBL" id="JAODUP010000226">
    <property type="protein sequence ID" value="KAK2155940.1"/>
    <property type="molecule type" value="Genomic_DNA"/>
</dbReference>
<dbReference type="PANTHER" id="PTHR12775:SF0">
    <property type="entry name" value="REPLICATION TERMINATION FACTOR 2"/>
    <property type="match status" value="1"/>
</dbReference>
<organism evidence="1 2">
    <name type="scientific">Paralvinella palmiformis</name>
    <dbReference type="NCBI Taxonomy" id="53620"/>
    <lineage>
        <taxon>Eukaryota</taxon>
        <taxon>Metazoa</taxon>
        <taxon>Spiralia</taxon>
        <taxon>Lophotrochozoa</taxon>
        <taxon>Annelida</taxon>
        <taxon>Polychaeta</taxon>
        <taxon>Sedentaria</taxon>
        <taxon>Canalipalpata</taxon>
        <taxon>Terebellida</taxon>
        <taxon>Terebelliformia</taxon>
        <taxon>Alvinellidae</taxon>
        <taxon>Paralvinella</taxon>
    </lineage>
</organism>
<dbReference type="Proteomes" id="UP001208570">
    <property type="component" value="Unassembled WGS sequence"/>
</dbReference>